<evidence type="ECO:0000313" key="4">
    <source>
        <dbReference type="EMBL" id="ORZ06400.1"/>
    </source>
</evidence>
<dbReference type="InterPro" id="IPR036412">
    <property type="entry name" value="HAD-like_sf"/>
</dbReference>
<comment type="similarity">
    <text evidence="1">Belongs to the TIM50 family.</text>
</comment>
<keyword evidence="5" id="KW-1185">Reference proteome</keyword>
<name>A0A1Y2GD37_9FUNG</name>
<dbReference type="InterPro" id="IPR050365">
    <property type="entry name" value="TIM50"/>
</dbReference>
<evidence type="ECO:0000256" key="1">
    <source>
        <dbReference type="RuleBase" id="RU365079"/>
    </source>
</evidence>
<dbReference type="PROSITE" id="PS51257">
    <property type="entry name" value="PROKAR_LIPOPROTEIN"/>
    <property type="match status" value="1"/>
</dbReference>
<organism evidence="4 5">
    <name type="scientific">Lobosporangium transversale</name>
    <dbReference type="NCBI Taxonomy" id="64571"/>
    <lineage>
        <taxon>Eukaryota</taxon>
        <taxon>Fungi</taxon>
        <taxon>Fungi incertae sedis</taxon>
        <taxon>Mucoromycota</taxon>
        <taxon>Mortierellomycotina</taxon>
        <taxon>Mortierellomycetes</taxon>
        <taxon>Mortierellales</taxon>
        <taxon>Mortierellaceae</taxon>
        <taxon>Lobosporangium</taxon>
    </lineage>
</organism>
<feature type="region of interest" description="Disordered" evidence="2">
    <location>
        <begin position="58"/>
        <end position="81"/>
    </location>
</feature>
<dbReference type="RefSeq" id="XP_021877563.1">
    <property type="nucleotide sequence ID" value="XM_022022222.1"/>
</dbReference>
<keyword evidence="1" id="KW-0496">Mitochondrion</keyword>
<dbReference type="GO" id="GO:0015031">
    <property type="term" value="P:protein transport"/>
    <property type="evidence" value="ECO:0007669"/>
    <property type="project" value="UniProtKB-KW"/>
</dbReference>
<comment type="subunit">
    <text evidence="1">Component of the TIM23 complex.</text>
</comment>
<protein>
    <recommendedName>
        <fullName evidence="1">Mitochondrial import inner membrane translocase subunit TIM50</fullName>
    </recommendedName>
</protein>
<feature type="compositionally biased region" description="Low complexity" evidence="2">
    <location>
        <begin position="62"/>
        <end position="78"/>
    </location>
</feature>
<dbReference type="InParanoid" id="A0A1Y2GD37"/>
<comment type="caution">
    <text evidence="4">The sequence shown here is derived from an EMBL/GenBank/DDBJ whole genome shotgun (WGS) entry which is preliminary data.</text>
</comment>
<dbReference type="GO" id="GO:0005744">
    <property type="term" value="C:TIM23 mitochondrial import inner membrane translocase complex"/>
    <property type="evidence" value="ECO:0007669"/>
    <property type="project" value="UniProtKB-UniRule"/>
</dbReference>
<dbReference type="Gene3D" id="3.40.50.1000">
    <property type="entry name" value="HAD superfamily/HAD-like"/>
    <property type="match status" value="1"/>
</dbReference>
<sequence length="358" mass="40796">MRATSTALTASFYFYFTSACSSRVSSSLPSSYLHSNRIHYLHSFRFSTSSYLKKIKRPVPMSSSQPRSSSNSGSHSSSAEAADPHPIFYNVSTRTYRPTNGIRKITPSYLVKAMEDPVTLTSPQKILVILDLNGTLFYRNKQRTVTSRPYLAEFLDFLFKHCRVMVWSSAQPHSVKAMLSFGFGNRVSKLDRIWTRKDFRLPDIDYSRKVLTVKDLEFVWDGIEREKAHVATLVNATDSSKDGKFLVDFDQTNTVLIDDSKDKVQLQPHNGIALRDFDADLARSGTDDELLKVKKYLEKLIYQKNVSAYMRLHPFDTDAPLEDYTNSTEDIPAHNTSRRRSSEVEGLIDQLQKNTLTS</sequence>
<dbReference type="AlphaFoldDB" id="A0A1Y2GD37"/>
<dbReference type="InterPro" id="IPR023214">
    <property type="entry name" value="HAD_sf"/>
</dbReference>
<keyword evidence="1" id="KW-0813">Transport</keyword>
<comment type="subcellular location">
    <subcellularLocation>
        <location evidence="1">Mitochondrion inner membrane</location>
        <topology evidence="1">Single-pass membrane protein</topology>
    </subcellularLocation>
</comment>
<dbReference type="SMART" id="SM00577">
    <property type="entry name" value="CPDc"/>
    <property type="match status" value="1"/>
</dbReference>
<dbReference type="OrthoDB" id="1711508at2759"/>
<dbReference type="Proteomes" id="UP000193648">
    <property type="component" value="Unassembled WGS sequence"/>
</dbReference>
<dbReference type="SUPFAM" id="SSF56784">
    <property type="entry name" value="HAD-like"/>
    <property type="match status" value="1"/>
</dbReference>
<evidence type="ECO:0000256" key="2">
    <source>
        <dbReference type="SAM" id="MobiDB-lite"/>
    </source>
</evidence>
<dbReference type="Pfam" id="PF03031">
    <property type="entry name" value="NIF"/>
    <property type="match status" value="1"/>
</dbReference>
<evidence type="ECO:0000259" key="3">
    <source>
        <dbReference type="PROSITE" id="PS50969"/>
    </source>
</evidence>
<feature type="region of interest" description="Disordered" evidence="2">
    <location>
        <begin position="319"/>
        <end position="358"/>
    </location>
</feature>
<comment type="function">
    <text evidence="1">Essential component of the TIM23 complex, a complex that mediates the translocation of transit peptide-containing proteins across the mitochondrial inner membrane.</text>
</comment>
<gene>
    <name evidence="4" type="ORF">BCR41DRAFT_340909</name>
</gene>
<feature type="domain" description="FCP1 homology" evidence="3">
    <location>
        <begin position="121"/>
        <end position="300"/>
    </location>
</feature>
<dbReference type="STRING" id="64571.A0A1Y2GD37"/>
<dbReference type="PANTHER" id="PTHR12210">
    <property type="entry name" value="DULLARD PROTEIN PHOSPHATASE"/>
    <property type="match status" value="1"/>
</dbReference>
<proteinExistence type="inferred from homology"/>
<keyword evidence="1" id="KW-0811">Translocation</keyword>
<dbReference type="EMBL" id="MCFF01000046">
    <property type="protein sequence ID" value="ORZ06400.1"/>
    <property type="molecule type" value="Genomic_DNA"/>
</dbReference>
<keyword evidence="1" id="KW-0809">Transit peptide</keyword>
<dbReference type="GeneID" id="33564066"/>
<keyword evidence="1" id="KW-0653">Protein transport</keyword>
<accession>A0A1Y2GD37</accession>
<reference evidence="4 5" key="1">
    <citation type="submission" date="2016-07" db="EMBL/GenBank/DDBJ databases">
        <title>Pervasive Adenine N6-methylation of Active Genes in Fungi.</title>
        <authorList>
            <consortium name="DOE Joint Genome Institute"/>
            <person name="Mondo S.J."/>
            <person name="Dannebaum R.O."/>
            <person name="Kuo R.C."/>
            <person name="Labutti K."/>
            <person name="Haridas S."/>
            <person name="Kuo A."/>
            <person name="Salamov A."/>
            <person name="Ahrendt S.R."/>
            <person name="Lipzen A."/>
            <person name="Sullivan W."/>
            <person name="Andreopoulos W.B."/>
            <person name="Clum A."/>
            <person name="Lindquist E."/>
            <person name="Daum C."/>
            <person name="Ramamoorthy G.K."/>
            <person name="Gryganskyi A."/>
            <person name="Culley D."/>
            <person name="Magnuson J.K."/>
            <person name="James T.Y."/>
            <person name="O'Malley M.A."/>
            <person name="Stajich J.E."/>
            <person name="Spatafora J.W."/>
            <person name="Visel A."/>
            <person name="Grigoriev I.V."/>
        </authorList>
    </citation>
    <scope>NUCLEOTIDE SEQUENCE [LARGE SCALE GENOMIC DNA]</scope>
    <source>
        <strain evidence="4 5">NRRL 3116</strain>
    </source>
</reference>
<dbReference type="PROSITE" id="PS50969">
    <property type="entry name" value="FCP1"/>
    <property type="match status" value="1"/>
</dbReference>
<evidence type="ECO:0000313" key="5">
    <source>
        <dbReference type="Proteomes" id="UP000193648"/>
    </source>
</evidence>
<dbReference type="InterPro" id="IPR004274">
    <property type="entry name" value="FCP1_dom"/>
</dbReference>